<feature type="region of interest" description="Disordered" evidence="1">
    <location>
        <begin position="446"/>
        <end position="474"/>
    </location>
</feature>
<keyword evidence="4" id="KW-1185">Reference proteome</keyword>
<dbReference type="SUPFAM" id="SSF63748">
    <property type="entry name" value="Tudor/PWWP/MBT"/>
    <property type="match status" value="1"/>
</dbReference>
<feature type="domain" description="PWWP" evidence="2">
    <location>
        <begin position="176"/>
        <end position="237"/>
    </location>
</feature>
<feature type="compositionally biased region" description="Basic and acidic residues" evidence="1">
    <location>
        <begin position="605"/>
        <end position="626"/>
    </location>
</feature>
<dbReference type="InParanoid" id="B9SF85"/>
<dbReference type="EMBL" id="EQ973944">
    <property type="protein sequence ID" value="EEF37673.1"/>
    <property type="molecule type" value="Genomic_DNA"/>
</dbReference>
<dbReference type="CDD" id="cd05162">
    <property type="entry name" value="PWWP"/>
    <property type="match status" value="1"/>
</dbReference>
<feature type="compositionally biased region" description="Polar residues" evidence="1">
    <location>
        <begin position="733"/>
        <end position="742"/>
    </location>
</feature>
<feature type="compositionally biased region" description="Polar residues" evidence="1">
    <location>
        <begin position="13"/>
        <end position="24"/>
    </location>
</feature>
<feature type="region of interest" description="Disordered" evidence="1">
    <location>
        <begin position="703"/>
        <end position="747"/>
    </location>
</feature>
<evidence type="ECO:0000259" key="2">
    <source>
        <dbReference type="PROSITE" id="PS50812"/>
    </source>
</evidence>
<dbReference type="AlphaFoldDB" id="B9SF85"/>
<sequence>MKEVDAPPKSKPESPNLSQTSPVKSTKENGVRVSVNGNEGSSDLDGGGVITGIQDTVHLSGNEDGLEDSEMNGVSSLLQMQGSKSLHGLGSVLDIIYKNEKMGCDSSDGDGEGDGVSLVADICGDVNVNPSDVKEKRPVRRGLRSESSGGNEDYSDGEIDREVEEDSGDDGHDFGVGDFVWGKIRSHPWWPGRIYDPSDASDFAKKVKQKDKILVAYFGDGTFAWCNPSQLKPLDDNFVEMSKQSNSKNFVNAVEKAMDEVGRLVDLKMTCTCVPKENLIGFGRTLAVNAGVKEGLLLPEGGINKLSSALFEPTQFLSSLRSAAQVGTVTNILETTVLKRWLSAFHCANGGHQLPSYYDPKPILGLEDDSRNWAVDLSNYSSGMEVRIQGPTEEDWLSSPRKNDQTTASMLKKCQGVSEDGLYQRRKQKSLAEILEGQADAELEKKDDVLNEEGTMSSRSTSLTKRKKRKCVGENTRAEDKIEVVDATDGASLAKPASSSGRKRRRVSGEADAEVKNKMEDVTKAGDKTGKPPASSGGKKRKGTDEAHVDNDGSSNLLSKPKTREESKLSESFAEGNSKVSTLDADASRMKQESVKTPLSRARKEKGSSHAKDAGSIGVKDEEMRENTVSPKKVIGGPSDNGKAEEQIQKGALLRERKRSKYLSPPYTNLNKVAKKNEVEAESVKVSSEAQLAEPLTKAASHVIGSPPILKPSGEKFQKRTPKEPGVVHETSDGSGPQTPKQDQNKIIDPMIIKAPANEVLSKMRSAALNPLYLKETNSVDVVGEFVSAFRNSSYCNMTDSEYSELHSGRKRKSQKSEPGSLVKEQNRIDQSSPDQKSHQTKTKKNKAKVDKPKVKQAASARDMKTKNKEPNGETPGAALYVTFGPGSSLPTKNDLIQIYRKYGALNENETEMFYANYCARVLFLKTSEAEEAFNDSQLSSPFKAANVTFRLRYLSAETKTRELRDIPSKKRASLAKEGAKTPGAPSASQSSGGNLSELNFIKQKLEMITSLLETSIGKISPNTKSILEGEIKVLLEKGVYLIQMVGLVLVLHVLDHHRDHQYFGVSPVGDI</sequence>
<dbReference type="eggNOG" id="ENOG502QU7H">
    <property type="taxonomic scope" value="Eukaryota"/>
</dbReference>
<protein>
    <recommendedName>
        <fullName evidence="2">PWWP domain-containing protein</fullName>
    </recommendedName>
</protein>
<organism evidence="3 4">
    <name type="scientific">Ricinus communis</name>
    <name type="common">Castor bean</name>
    <dbReference type="NCBI Taxonomy" id="3988"/>
    <lineage>
        <taxon>Eukaryota</taxon>
        <taxon>Viridiplantae</taxon>
        <taxon>Streptophyta</taxon>
        <taxon>Embryophyta</taxon>
        <taxon>Tracheophyta</taxon>
        <taxon>Spermatophyta</taxon>
        <taxon>Magnoliopsida</taxon>
        <taxon>eudicotyledons</taxon>
        <taxon>Gunneridae</taxon>
        <taxon>Pentapetalae</taxon>
        <taxon>rosids</taxon>
        <taxon>fabids</taxon>
        <taxon>Malpighiales</taxon>
        <taxon>Euphorbiaceae</taxon>
        <taxon>Acalyphoideae</taxon>
        <taxon>Acalypheae</taxon>
        <taxon>Ricinus</taxon>
    </lineage>
</organism>
<dbReference type="FunCoup" id="B9SF85">
    <property type="interactions" value="453"/>
</dbReference>
<proteinExistence type="predicted"/>
<dbReference type="Gene3D" id="2.30.30.140">
    <property type="match status" value="1"/>
</dbReference>
<feature type="region of interest" description="Disordered" evidence="1">
    <location>
        <begin position="130"/>
        <end position="174"/>
    </location>
</feature>
<reference evidence="4" key="1">
    <citation type="journal article" date="2010" name="Nat. Biotechnol.">
        <title>Draft genome sequence of the oilseed species Ricinus communis.</title>
        <authorList>
            <person name="Chan A.P."/>
            <person name="Crabtree J."/>
            <person name="Zhao Q."/>
            <person name="Lorenzi H."/>
            <person name="Orvis J."/>
            <person name="Puiu D."/>
            <person name="Melake-Berhan A."/>
            <person name="Jones K.M."/>
            <person name="Redman J."/>
            <person name="Chen G."/>
            <person name="Cahoon E.B."/>
            <person name="Gedil M."/>
            <person name="Stanke M."/>
            <person name="Haas B.J."/>
            <person name="Wortman J.R."/>
            <person name="Fraser-Liggett C.M."/>
            <person name="Ravel J."/>
            <person name="Rabinowicz P.D."/>
        </authorList>
    </citation>
    <scope>NUCLEOTIDE SEQUENCE [LARGE SCALE GENOMIC DNA]</scope>
    <source>
        <strain evidence="4">cv. Hale</strain>
    </source>
</reference>
<feature type="compositionally biased region" description="Basic and acidic residues" evidence="1">
    <location>
        <begin position="1"/>
        <end position="12"/>
    </location>
</feature>
<dbReference type="Pfam" id="PF00855">
    <property type="entry name" value="PWWP"/>
    <property type="match status" value="1"/>
</dbReference>
<evidence type="ECO:0000313" key="3">
    <source>
        <dbReference type="EMBL" id="EEF37673.1"/>
    </source>
</evidence>
<feature type="compositionally biased region" description="Low complexity" evidence="1">
    <location>
        <begin position="983"/>
        <end position="994"/>
    </location>
</feature>
<feature type="compositionally biased region" description="Basic and acidic residues" evidence="1">
    <location>
        <begin position="713"/>
        <end position="732"/>
    </location>
</feature>
<dbReference type="PANTHER" id="PTHR10688">
    <property type="entry name" value="PWWP DOMAIN-CONTAINING PROTEIN"/>
    <property type="match status" value="1"/>
</dbReference>
<evidence type="ECO:0000256" key="1">
    <source>
        <dbReference type="SAM" id="MobiDB-lite"/>
    </source>
</evidence>
<dbReference type="STRING" id="3988.B9SF85"/>
<dbReference type="PANTHER" id="PTHR10688:SF3">
    <property type="entry name" value="PWWP DOMAIN-CONTAINING PROTEIN 6"/>
    <property type="match status" value="1"/>
</dbReference>
<accession>B9SF85</accession>
<feature type="region of interest" description="Disordered" evidence="1">
    <location>
        <begin position="966"/>
        <end position="994"/>
    </location>
</feature>
<feature type="compositionally biased region" description="Basic and acidic residues" evidence="1">
    <location>
        <begin position="862"/>
        <end position="872"/>
    </location>
</feature>
<gene>
    <name evidence="3" type="ORF">RCOM_1095560</name>
</gene>
<dbReference type="InterPro" id="IPR000313">
    <property type="entry name" value="PWWP_dom"/>
</dbReference>
<feature type="compositionally biased region" description="Basic and acidic residues" evidence="1">
    <location>
        <begin position="507"/>
        <end position="530"/>
    </location>
</feature>
<dbReference type="PROSITE" id="PS50812">
    <property type="entry name" value="PWWP"/>
    <property type="match status" value="1"/>
</dbReference>
<feature type="compositionally biased region" description="Acidic residues" evidence="1">
    <location>
        <begin position="153"/>
        <end position="168"/>
    </location>
</feature>
<feature type="region of interest" description="Disordered" evidence="1">
    <location>
        <begin position="802"/>
        <end position="877"/>
    </location>
</feature>
<name>B9SF85_RICCO</name>
<evidence type="ECO:0000313" key="4">
    <source>
        <dbReference type="Proteomes" id="UP000008311"/>
    </source>
</evidence>
<feature type="region of interest" description="Disordered" evidence="1">
    <location>
        <begin position="1"/>
        <end position="47"/>
    </location>
</feature>
<dbReference type="InterPro" id="IPR052657">
    <property type="entry name" value="PDP_family_Arabidopsis"/>
</dbReference>
<dbReference type="SMART" id="SM00293">
    <property type="entry name" value="PWWP"/>
    <property type="match status" value="1"/>
</dbReference>
<feature type="region of interest" description="Disordered" evidence="1">
    <location>
        <begin position="491"/>
        <end position="647"/>
    </location>
</feature>
<dbReference type="Proteomes" id="UP000008311">
    <property type="component" value="Unassembled WGS sequence"/>
</dbReference>